<dbReference type="OrthoDB" id="1523584at2"/>
<keyword evidence="4" id="KW-1185">Reference proteome</keyword>
<evidence type="ECO:0000256" key="1">
    <source>
        <dbReference type="SAM" id="MobiDB-lite"/>
    </source>
</evidence>
<keyword evidence="2" id="KW-1133">Transmembrane helix</keyword>
<protein>
    <recommendedName>
        <fullName evidence="5">Outer membrane protein beta-barrel domain-containing protein</fullName>
    </recommendedName>
</protein>
<proteinExistence type="predicted"/>
<keyword evidence="2" id="KW-0812">Transmembrane</keyword>
<evidence type="ECO:0000313" key="3">
    <source>
        <dbReference type="EMBL" id="QDH80019.1"/>
    </source>
</evidence>
<evidence type="ECO:0008006" key="5">
    <source>
        <dbReference type="Google" id="ProtNLM"/>
    </source>
</evidence>
<gene>
    <name evidence="3" type="ORF">FKX85_13645</name>
</gene>
<sequence length="413" mass="46985">MKKDWRNMSDKELDDFFKQQSEQPDIPFVPDDWEKMKQQLSPSSVNGALRPWYKRRGMWWGPLLLLLMIGGWMVWSHANLGNEPSGSIKNSFEEQVIEGKERGNDGVDVDKVNPVDRSGESGKSVSNSKKEGSLGGTYGAFKEDETLIAKVNLAKNTVREESERLSTEAVPSPLRDGVDIWTPVFGKLGGLENGELSYPLKTDDSLVPYEEKKKRQPEFWHDRRWSVAGLLSPDISALKWKDIHGVGTSVGINIEYFIHPKWSVNLGFLYAFKTYQGEEDYSAFGNYGTGKVGLKGDCYVFDVSNDVRYYAVNRELDRWYLSVGLSSYFMLREKYEMNYESSNGYPVHKELDIKNENSHLFSVVNLSVGYERNLSERLSLQVAPYYKVPWRGVGEGEVNLKSAGVLIGLKYGW</sequence>
<dbReference type="EMBL" id="CP041253">
    <property type="protein sequence ID" value="QDH80019.1"/>
    <property type="molecule type" value="Genomic_DNA"/>
</dbReference>
<name>A0A514CJM9_9BACT</name>
<reference evidence="3 4" key="1">
    <citation type="submission" date="2019-06" db="EMBL/GenBank/DDBJ databases">
        <title>Echinicola alkalisoli sp. nov. isolated from saline soil.</title>
        <authorList>
            <person name="Sun J.-Q."/>
            <person name="Xu L."/>
        </authorList>
    </citation>
    <scope>NUCLEOTIDE SEQUENCE [LARGE SCALE GENOMIC DNA]</scope>
    <source>
        <strain evidence="3 4">LN3S3</strain>
    </source>
</reference>
<evidence type="ECO:0000256" key="2">
    <source>
        <dbReference type="SAM" id="Phobius"/>
    </source>
</evidence>
<dbReference type="Proteomes" id="UP000316614">
    <property type="component" value="Chromosome"/>
</dbReference>
<feature type="compositionally biased region" description="Basic and acidic residues" evidence="1">
    <location>
        <begin position="99"/>
        <end position="120"/>
    </location>
</feature>
<feature type="transmembrane region" description="Helical" evidence="2">
    <location>
        <begin position="57"/>
        <end position="75"/>
    </location>
</feature>
<dbReference type="AlphaFoldDB" id="A0A514CJM9"/>
<dbReference type="RefSeq" id="WP_141615256.1">
    <property type="nucleotide sequence ID" value="NZ_CP041253.1"/>
</dbReference>
<feature type="region of interest" description="Disordered" evidence="1">
    <location>
        <begin position="99"/>
        <end position="137"/>
    </location>
</feature>
<dbReference type="KEGG" id="echi:FKX85_13645"/>
<keyword evidence="2" id="KW-0472">Membrane</keyword>
<accession>A0A514CJM9</accession>
<organism evidence="3 4">
    <name type="scientific">Echinicola soli</name>
    <dbReference type="NCBI Taxonomy" id="2591634"/>
    <lineage>
        <taxon>Bacteria</taxon>
        <taxon>Pseudomonadati</taxon>
        <taxon>Bacteroidota</taxon>
        <taxon>Cytophagia</taxon>
        <taxon>Cytophagales</taxon>
        <taxon>Cyclobacteriaceae</taxon>
        <taxon>Echinicola</taxon>
    </lineage>
</organism>
<evidence type="ECO:0000313" key="4">
    <source>
        <dbReference type="Proteomes" id="UP000316614"/>
    </source>
</evidence>